<name>A0A915XKW6_9BACT</name>
<keyword evidence="1" id="KW-0812">Transmembrane</keyword>
<evidence type="ECO:0000256" key="1">
    <source>
        <dbReference type="SAM" id="Phobius"/>
    </source>
</evidence>
<dbReference type="Proteomes" id="UP001063350">
    <property type="component" value="Chromosome"/>
</dbReference>
<protein>
    <submittedName>
        <fullName evidence="2">Uncharacterized protein</fullName>
    </submittedName>
</protein>
<organism evidence="2 3">
    <name type="scientific">Desulfolithobacter dissulfuricans</name>
    <dbReference type="NCBI Taxonomy" id="2795293"/>
    <lineage>
        <taxon>Bacteria</taxon>
        <taxon>Pseudomonadati</taxon>
        <taxon>Thermodesulfobacteriota</taxon>
        <taxon>Desulfobulbia</taxon>
        <taxon>Desulfobulbales</taxon>
        <taxon>Desulfobulbaceae</taxon>
        <taxon>Desulfolithobacter</taxon>
    </lineage>
</organism>
<feature type="transmembrane region" description="Helical" evidence="1">
    <location>
        <begin position="55"/>
        <end position="75"/>
    </location>
</feature>
<dbReference type="AlphaFoldDB" id="A0A915XKW6"/>
<dbReference type="KEGG" id="ddu:GF1_29330"/>
<dbReference type="RefSeq" id="WP_267927283.1">
    <property type="nucleotide sequence ID" value="NZ_AP024233.1"/>
</dbReference>
<keyword evidence="3" id="KW-1185">Reference proteome</keyword>
<gene>
    <name evidence="2" type="ORF">GF1_29330</name>
</gene>
<keyword evidence="1" id="KW-0472">Membrane</keyword>
<reference evidence="2" key="1">
    <citation type="submission" date="2020-12" db="EMBL/GenBank/DDBJ databases">
        <title>Desulfobium dissulfuricans gen. nov., sp. nov., a novel mesophilic, sulfate-reducing bacterium isolated from a deep-sea hydrothermal vent.</title>
        <authorList>
            <person name="Hashimoto Y."/>
            <person name="Tame A."/>
            <person name="Sawayama S."/>
            <person name="Miyazaki J."/>
            <person name="Takai K."/>
            <person name="Nakagawa S."/>
        </authorList>
    </citation>
    <scope>NUCLEOTIDE SEQUENCE</scope>
    <source>
        <strain evidence="2">GF1</strain>
    </source>
</reference>
<proteinExistence type="predicted"/>
<accession>A0A915XKW6</accession>
<evidence type="ECO:0000313" key="2">
    <source>
        <dbReference type="EMBL" id="BCO10557.1"/>
    </source>
</evidence>
<keyword evidence="1" id="KW-1133">Transmembrane helix</keyword>
<sequence>MPRPVNLSRKMASFRDIASHHLFRQLLVVILVFSLFSAIGSIARAHTAQFEAWIGSLGLTGMLVFLAAMTVLPLIGVTQTLFAFVGGPCTASCPG</sequence>
<evidence type="ECO:0000313" key="3">
    <source>
        <dbReference type="Proteomes" id="UP001063350"/>
    </source>
</evidence>
<dbReference type="EMBL" id="AP024233">
    <property type="protein sequence ID" value="BCO10557.1"/>
    <property type="molecule type" value="Genomic_DNA"/>
</dbReference>